<accession>A0AAP2E2N0</accession>
<dbReference type="GO" id="GO:0006508">
    <property type="term" value="P:proteolysis"/>
    <property type="evidence" value="ECO:0007669"/>
    <property type="project" value="InterPro"/>
</dbReference>
<dbReference type="InterPro" id="IPR029030">
    <property type="entry name" value="Caspase-like_dom_sf"/>
</dbReference>
<feature type="domain" description="Gingipain" evidence="1">
    <location>
        <begin position="392"/>
        <end position="752"/>
    </location>
</feature>
<evidence type="ECO:0000259" key="3">
    <source>
        <dbReference type="Pfam" id="PF19077"/>
    </source>
</evidence>
<comment type="caution">
    <text evidence="4">The sequence shown here is derived from an EMBL/GenBank/DDBJ whole genome shotgun (WGS) entry which is preliminary data.</text>
</comment>
<organism evidence="4 5">
    <name type="scientific">Dawidia cretensis</name>
    <dbReference type="NCBI Taxonomy" id="2782350"/>
    <lineage>
        <taxon>Bacteria</taxon>
        <taxon>Pseudomonadati</taxon>
        <taxon>Bacteroidota</taxon>
        <taxon>Cytophagia</taxon>
        <taxon>Cytophagales</taxon>
        <taxon>Chryseotaleaceae</taxon>
        <taxon>Dawidia</taxon>
    </lineage>
</organism>
<dbReference type="EMBL" id="JAHESE010000024">
    <property type="protein sequence ID" value="MBT1710567.1"/>
    <property type="molecule type" value="Genomic_DNA"/>
</dbReference>
<dbReference type="Proteomes" id="UP001319080">
    <property type="component" value="Unassembled WGS sequence"/>
</dbReference>
<evidence type="ECO:0000259" key="2">
    <source>
        <dbReference type="Pfam" id="PF07705"/>
    </source>
</evidence>
<name>A0AAP2E2N0_9BACT</name>
<feature type="domain" description="Bacterial Ig-like" evidence="3">
    <location>
        <begin position="1467"/>
        <end position="1532"/>
    </location>
</feature>
<dbReference type="Pfam" id="PF19077">
    <property type="entry name" value="Big_13"/>
    <property type="match status" value="1"/>
</dbReference>
<dbReference type="InterPro" id="IPR011635">
    <property type="entry name" value="CARDB"/>
</dbReference>
<feature type="domain" description="CARDB" evidence="2">
    <location>
        <begin position="758"/>
        <end position="868"/>
    </location>
</feature>
<dbReference type="Pfam" id="PF01364">
    <property type="entry name" value="Peptidase_C25"/>
    <property type="match status" value="1"/>
</dbReference>
<dbReference type="InterPro" id="IPR013783">
    <property type="entry name" value="Ig-like_fold"/>
</dbReference>
<evidence type="ECO:0000313" key="4">
    <source>
        <dbReference type="EMBL" id="MBT1710567.1"/>
    </source>
</evidence>
<sequence length="1637" mass="180960">MRKSIAVLGVLLTFMLSAYGQIGNEWINFSRPYYRILVGKDGIYRVDYTALQAAGIPVDAIDPRTLQLFHRGTEQSLYIAGETDGRLNTSDYVEFYGQRNDGRLDASLYKPATLQPHAYYNIFSDTSAYFLTYGTLVGKRMAQLTPADPGLSPDDHHVDEKLLVNTNFYSTGTNFDVELQNSYFDQGEGWTGSQINMGQSADYTLTGIQNMAMASGQPQLEVLLVGRGMMDHRAEIYAGGRLLTTVTFSAFNAYRITTEIDWNDIVSNALTVRVRVIGVTASDRLCVSYVRLRYPQTIDAVNATEKIFRLAIKSSGVSNIEIQRAVAGTRLFDITDPDNVRIIGTTTAGTTVKAAVPGTIQSRQLLATTLTSMASLRAVSFREIIPTSNNFVIISHPLLRTPAGGYADPVKAYGGYRASPEGGGYDTIVVNVEQLYNQFNYGEKSPRAIFQFMKYLSQRHLPRYLFLIGKGLDASYRYNRGPAPFVLFRDLVPSSGMPGSDAYYTVGLGGTTHSNAVATGRLTAMKSDDVAAYLKKVIETEARPFDDLTRKHLLHLSGGIEEGEPALFRAFMQDFAKIAEKHYLGGRVSSIAKRSVDIELINIANEVNKGLGLVTFFGHSSPSTLDFDIGFVTDPIMGYNNAGKYPMLLMNGCNAGAFFLYSKLFGEDWVMAPNKGATGFIAHSSYGFVSNLRFYTQKIYEVGFGDSTYIHKGIGDIQREACRRYIEYAGDYIANTTQVQQMVLLGDPAVPLFGAPKPDLEINNNNFFVSSFDGGPVTAQADSFAVHMIVRNFGRAQQDTIRIEVKRYLQDNSVVVYDSLYPSTLYSDTLTLVVRKGRESGGGNNRFEVTIDPENVLPELNENNNTASIEWLIPLNGTHNLFPGNFSIVHTAAVDLSWQATDLLSGKRSFVVEVDTAYTFNSPYKKQFTIEGTVLARQAVPMLAADTLVYYWRTKLAEPLAGENDAWTTTSFTYIKDGPEGWAQVDFPQYLENAAEGLVPDAVARQLGFRKTITPFTVRNMGGNYPGGTAQTVSVKIGGAEYNLFTQGFYCRMNTLNLIAFDRRSTVPYLGVPFTWRNRAGRACGREPWVINSFVYYDMVTDNNGDLIRYIDNIPIGDSVLLYTMGDPLYQLWPAAAKAKLSELGLSLAQVEAYQLGEPMIAVGRKGLAPGTAKVYRVAGSPANQQALEVNGTMTGGYTSGNMQTALIGPAVAWNSFVFDPAALDAADVAVADILGVKVNGEAVSLWTDLTANQDLSGVDAREYPYLRIIYRTRDDFDLTPVQLQQWLVLYTPAPEGLLVYHGDAIPHVVNEGDAWPGSYSFVNISDKAFGDSLTVQYELFNQDQRFSQKATMKIAPPTPGDTTHFIVNIPTANRQGLNDVNVFVNPRILPEQYYENNLLALPRYLDVQQDQFNPVLAVTIDGRYVENGDFVSANPLIAVRIWDENHTILKTNTDGIRMFLTYPCSDEPCTPVQVTLQSDSVMWQPATATTDFMLQLTPRTLPDGHYTLQVEATDARGNSSGADPYLLSFTVTSDEALTVSEPYPNPSYGDVYFRVVLSGQTLPGDISLEIIDVNGKQVALFPHEAFTDFHIGVNRLRWDGRDLAGNVLPVGVYIYRLRIATEKTGVRRNGKILLRR</sequence>
<evidence type="ECO:0000313" key="5">
    <source>
        <dbReference type="Proteomes" id="UP001319080"/>
    </source>
</evidence>
<dbReference type="Gene3D" id="2.60.40.4070">
    <property type="match status" value="1"/>
</dbReference>
<gene>
    <name evidence="4" type="ORF">KK062_20150</name>
</gene>
<dbReference type="CDD" id="cd02258">
    <property type="entry name" value="Peptidase_C25_N"/>
    <property type="match status" value="1"/>
</dbReference>
<dbReference type="Gene3D" id="2.60.40.10">
    <property type="entry name" value="Immunoglobulins"/>
    <property type="match status" value="2"/>
</dbReference>
<evidence type="ECO:0000259" key="1">
    <source>
        <dbReference type="Pfam" id="PF01364"/>
    </source>
</evidence>
<keyword evidence="5" id="KW-1185">Reference proteome</keyword>
<evidence type="ECO:0008006" key="6">
    <source>
        <dbReference type="Google" id="ProtNLM"/>
    </source>
</evidence>
<proteinExistence type="predicted"/>
<dbReference type="Gene3D" id="3.40.50.1460">
    <property type="match status" value="1"/>
</dbReference>
<dbReference type="Pfam" id="PF07705">
    <property type="entry name" value="CARDB"/>
    <property type="match status" value="1"/>
</dbReference>
<protein>
    <recommendedName>
        <fullName evidence="6">Gingipain domain-containing protein</fullName>
    </recommendedName>
</protein>
<dbReference type="GO" id="GO:0008234">
    <property type="term" value="F:cysteine-type peptidase activity"/>
    <property type="evidence" value="ECO:0007669"/>
    <property type="project" value="InterPro"/>
</dbReference>
<dbReference type="RefSeq" id="WP_254086142.1">
    <property type="nucleotide sequence ID" value="NZ_JAHESE010000024.1"/>
</dbReference>
<dbReference type="InterPro" id="IPR001769">
    <property type="entry name" value="Gingipain"/>
</dbReference>
<reference evidence="4 5" key="1">
    <citation type="submission" date="2021-05" db="EMBL/GenBank/DDBJ databases">
        <title>A Polyphasic approach of four new species of the genus Ohtaekwangia: Ohtaekwangia histidinii sp. nov., Ohtaekwangia cretensis sp. nov., Ohtaekwangia indiensis sp. nov., Ohtaekwangia reichenbachii sp. nov. from diverse environment.</title>
        <authorList>
            <person name="Octaviana S."/>
        </authorList>
    </citation>
    <scope>NUCLEOTIDE SEQUENCE [LARGE SCALE GENOMIC DNA]</scope>
    <source>
        <strain evidence="4 5">PWU5</strain>
    </source>
</reference>
<dbReference type="SUPFAM" id="SSF52129">
    <property type="entry name" value="Caspase-like"/>
    <property type="match status" value="1"/>
</dbReference>
<dbReference type="InterPro" id="IPR044016">
    <property type="entry name" value="Big_13"/>
</dbReference>